<reference evidence="7 8" key="1">
    <citation type="submission" date="2022-09" db="EMBL/GenBank/DDBJ databases">
        <title>Xylan utilization by haloarchaea-nanohaloarchaea associations.</title>
        <authorList>
            <person name="Yakimov M."/>
        </authorList>
    </citation>
    <scope>NUCLEOTIDE SEQUENCE [LARGE SCALE GENOMIC DNA]</scope>
    <source>
        <strain evidence="7 8">SVXNc</strain>
    </source>
</reference>
<gene>
    <name evidence="7" type="primary">rplE</name>
    <name evidence="7" type="ORF">SVXNc_0884</name>
</gene>
<accession>A0ABY8CF96</accession>
<evidence type="ECO:0000256" key="4">
    <source>
        <dbReference type="RuleBase" id="RU003930"/>
    </source>
</evidence>
<dbReference type="Gene3D" id="3.30.1440.10">
    <property type="match status" value="1"/>
</dbReference>
<dbReference type="PANTHER" id="PTHR11994">
    <property type="entry name" value="60S RIBOSOMAL PROTEIN L11-RELATED"/>
    <property type="match status" value="1"/>
</dbReference>
<dbReference type="InterPro" id="IPR022803">
    <property type="entry name" value="Ribosomal_uL5_dom_sf"/>
</dbReference>
<keyword evidence="2 4" id="KW-0689">Ribosomal protein</keyword>
<dbReference type="InterPro" id="IPR057266">
    <property type="entry name" value="Ribosomal_uL5_euk/arc-type"/>
</dbReference>
<dbReference type="GeneID" id="90590321"/>
<sequence>MNEMKQIEVSKVVVNIGEGQVGQGVENAVSLLKKLTGKEPVRTESKDESKSFGLREGLNIGAMVTLRGEEAREFLEKVAPAANEITDGSFDGNGNFGFGVSEYIDVPGVDYDSDIGMKGFEVAVSLERPGYRVKRRNHKPSKIGKQHKVSDQEAKEFVKTELTLEVTE</sequence>
<dbReference type="PIRSF" id="PIRSF002161">
    <property type="entry name" value="Ribosomal_L5"/>
    <property type="match status" value="1"/>
</dbReference>
<dbReference type="InterPro" id="IPR031310">
    <property type="entry name" value="Ribosomal_uL5_N"/>
</dbReference>
<dbReference type="InterPro" id="IPR002132">
    <property type="entry name" value="Ribosomal_uL5"/>
</dbReference>
<evidence type="ECO:0000313" key="7">
    <source>
        <dbReference type="EMBL" id="WEL19891.1"/>
    </source>
</evidence>
<dbReference type="EMBL" id="CP104395">
    <property type="protein sequence ID" value="WEL19891.1"/>
    <property type="molecule type" value="Genomic_DNA"/>
</dbReference>
<organism evidence="7 8">
    <name type="scientific">Candidatus Nanohalococcus occultus</name>
    <dbReference type="NCBI Taxonomy" id="2978047"/>
    <lineage>
        <taxon>Archaea</taxon>
        <taxon>Candidatus Nanohalarchaeota</taxon>
        <taxon>Candidatus Nanohalarchaeota incertae sedis</taxon>
        <taxon>Candidatus Nanohalococcus</taxon>
    </lineage>
</organism>
<comment type="similarity">
    <text evidence="1 4">Belongs to the universal ribosomal protein uL5 family.</text>
</comment>
<evidence type="ECO:0000259" key="5">
    <source>
        <dbReference type="Pfam" id="PF00281"/>
    </source>
</evidence>
<proteinExistence type="inferred from homology"/>
<dbReference type="InterPro" id="IPR031309">
    <property type="entry name" value="Ribosomal_uL5_C"/>
</dbReference>
<dbReference type="Proteomes" id="UP001218034">
    <property type="component" value="Chromosome"/>
</dbReference>
<dbReference type="Pfam" id="PF00281">
    <property type="entry name" value="Ribosomal_L5"/>
    <property type="match status" value="1"/>
</dbReference>
<keyword evidence="3 4" id="KW-0687">Ribonucleoprotein</keyword>
<evidence type="ECO:0000256" key="1">
    <source>
        <dbReference type="ARBA" id="ARBA00008553"/>
    </source>
</evidence>
<dbReference type="SUPFAM" id="SSF55282">
    <property type="entry name" value="RL5-like"/>
    <property type="match status" value="1"/>
</dbReference>
<protein>
    <submittedName>
        <fullName evidence="7">Ribosomal protein L5</fullName>
    </submittedName>
</protein>
<name>A0ABY8CF96_9ARCH</name>
<dbReference type="Pfam" id="PF00673">
    <property type="entry name" value="Ribosomal_L5_C"/>
    <property type="match status" value="1"/>
</dbReference>
<dbReference type="NCBIfam" id="NF003258">
    <property type="entry name" value="PRK04219.1"/>
    <property type="match status" value="1"/>
</dbReference>
<dbReference type="RefSeq" id="WP_347721722.1">
    <property type="nucleotide sequence ID" value="NZ_CP104395.1"/>
</dbReference>
<evidence type="ECO:0000259" key="6">
    <source>
        <dbReference type="Pfam" id="PF00673"/>
    </source>
</evidence>
<evidence type="ECO:0000256" key="3">
    <source>
        <dbReference type="ARBA" id="ARBA00023274"/>
    </source>
</evidence>
<feature type="domain" description="Large ribosomal subunit protein uL5 C-terminal" evidence="6">
    <location>
        <begin position="59"/>
        <end position="135"/>
    </location>
</feature>
<keyword evidence="8" id="KW-1185">Reference proteome</keyword>
<evidence type="ECO:0000313" key="8">
    <source>
        <dbReference type="Proteomes" id="UP001218034"/>
    </source>
</evidence>
<evidence type="ECO:0000256" key="2">
    <source>
        <dbReference type="ARBA" id="ARBA00022980"/>
    </source>
</evidence>
<feature type="domain" description="Large ribosomal subunit protein uL5 N-terminal" evidence="5">
    <location>
        <begin position="2"/>
        <end position="55"/>
    </location>
</feature>
<dbReference type="GO" id="GO:0005840">
    <property type="term" value="C:ribosome"/>
    <property type="evidence" value="ECO:0007669"/>
    <property type="project" value="UniProtKB-KW"/>
</dbReference>